<name>A0A7S1FQD0_9STRA</name>
<accession>A0A7S1FQD0</accession>
<evidence type="ECO:0000313" key="3">
    <source>
        <dbReference type="EMBL" id="CAD8880290.1"/>
    </source>
</evidence>
<dbReference type="AlphaFoldDB" id="A0A7S1FQD0"/>
<keyword evidence="2" id="KW-1133">Transmembrane helix</keyword>
<keyword evidence="2" id="KW-0472">Membrane</keyword>
<feature type="compositionally biased region" description="Polar residues" evidence="1">
    <location>
        <begin position="707"/>
        <end position="726"/>
    </location>
</feature>
<keyword evidence="2" id="KW-0812">Transmembrane</keyword>
<feature type="compositionally biased region" description="Basic and acidic residues" evidence="1">
    <location>
        <begin position="693"/>
        <end position="706"/>
    </location>
</feature>
<feature type="transmembrane region" description="Helical" evidence="2">
    <location>
        <begin position="469"/>
        <end position="489"/>
    </location>
</feature>
<evidence type="ECO:0000256" key="2">
    <source>
        <dbReference type="SAM" id="Phobius"/>
    </source>
</evidence>
<feature type="region of interest" description="Disordered" evidence="1">
    <location>
        <begin position="690"/>
        <end position="737"/>
    </location>
</feature>
<proteinExistence type="predicted"/>
<gene>
    <name evidence="3" type="ORF">CHYS00102_LOCUS7475</name>
</gene>
<dbReference type="EMBL" id="HBFR01010320">
    <property type="protein sequence ID" value="CAD8880290.1"/>
    <property type="molecule type" value="Transcribed_RNA"/>
</dbReference>
<protein>
    <submittedName>
        <fullName evidence="3">Uncharacterized protein</fullName>
    </submittedName>
</protein>
<sequence>MIRRKTRRKMTEINTGKSWFYLLYLFISIGYTTCNAYFESSMSSKQSNQSLGSKTPYVNRYGLIVSTPKERPNADHVYEPKLEKREMETFFIRKIAVWIKGMPMSLNDDTKRSFEGSTAMSLIDTMMLNSGGSVSTDFSLSVEIVEQNEEYLVCDFKITTPKENIVSSPLQVEMLFKDMIVSSFNDSHFVASYIEDLKLYSRDFQSITDVSLTRWGPNPSHAPTFLRTELSCDGIVLEIEEINGFSHIDIFLLKIATEGFLLKMMRSEWECKQLDELVLIFSMVDRPTLGKKQIMLRVSSFWRTNFRFALTDHKLKNMVLEILTQKKKLYRTMLESFGISIGEYKIGVLNVTSKFNRSDIPSILTASPSPSPFVSENYYPTFYPSFQFPFIYPILSHEERETGGTTKPLHSSKLSSQPISDIIKDTFIVPTSSPSLFQLSISGVDDVTTRAVGDNSAVRMPSEPEWNRVVIAFVFAGGFIFITLGLFVAHKLKYANFNNVSRNLGSVKIRDRLNLRKKREDMIDVEFENVPFPSSLEHTTSCIEIEVDVTRKLKIESKNRSNTRLNTINSQRVNEPESRFVQNEVNAVDNILIDGSSVKTEEGFKTNVGNDNVNNVINDLKMFTSGSQFRSDGDNTPNEVTGFGCNQLNMKAIPKSYDEFVHVETESKDTSSPTAAEVLDFLKKNFQSNSNFKEQKRSGSGEDKNPDQFSCNTERNQSVNYSNINSPKEKVEVAPSKDPGLSELFSINTQELKKSGTLLQHAYPPDVQVYEECTPDTINEKIIENDNGPVDICNNLLPYIESLEHEIPLQTDIMNVTNFLRDLQKDFTNSSSTIHNSNKIGQLEKGESSVNSPLHRNKDSLQYSHSLLINPKVDNFKQILVGKNIEENSKVKTETLMSLDQNHTHTDHIKLNSNLQSTVHQSSYISKDQEKSAKLHELLPNVEENIFEQTFLSVRNELKRTETVLKNVFSFKSEGPNDLESVCVQSDDNNKVQKKESFPPSKLILIQNELKQTETVIRKVFSKNDETNTNEGSICESSYLATGEEKHVSQLLFRNEAAKVETEVSTAVLNTDSNAAEDPNDQLDFTAGKGDPPISQLTATSNISLSTLPKVKSNVICAQMKKKNYSEAEKK</sequence>
<reference evidence="3" key="1">
    <citation type="submission" date="2021-01" db="EMBL/GenBank/DDBJ databases">
        <authorList>
            <person name="Corre E."/>
            <person name="Pelletier E."/>
            <person name="Niang G."/>
            <person name="Scheremetjew M."/>
            <person name="Finn R."/>
            <person name="Kale V."/>
            <person name="Holt S."/>
            <person name="Cochrane G."/>
            <person name="Meng A."/>
            <person name="Brown T."/>
            <person name="Cohen L."/>
        </authorList>
    </citation>
    <scope>NUCLEOTIDE SEQUENCE</scope>
    <source>
        <strain evidence="3">308</strain>
    </source>
</reference>
<organism evidence="3">
    <name type="scientific">Corethron hystrix</name>
    <dbReference type="NCBI Taxonomy" id="216773"/>
    <lineage>
        <taxon>Eukaryota</taxon>
        <taxon>Sar</taxon>
        <taxon>Stramenopiles</taxon>
        <taxon>Ochrophyta</taxon>
        <taxon>Bacillariophyta</taxon>
        <taxon>Coscinodiscophyceae</taxon>
        <taxon>Corethrophycidae</taxon>
        <taxon>Corethrales</taxon>
        <taxon>Corethraceae</taxon>
        <taxon>Corethron</taxon>
    </lineage>
</organism>
<evidence type="ECO:0000256" key="1">
    <source>
        <dbReference type="SAM" id="MobiDB-lite"/>
    </source>
</evidence>